<dbReference type="AlphaFoldDB" id="A0A194XHF4"/>
<reference evidence="2 3" key="1">
    <citation type="submission" date="2015-10" db="EMBL/GenBank/DDBJ databases">
        <title>Full genome of DAOMC 229536 Phialocephala scopiformis, a fungal endophyte of spruce producing the potent anti-insectan compound rugulosin.</title>
        <authorList>
            <consortium name="DOE Joint Genome Institute"/>
            <person name="Walker A.K."/>
            <person name="Frasz S.L."/>
            <person name="Seifert K.A."/>
            <person name="Miller J.D."/>
            <person name="Mondo S.J."/>
            <person name="Labutti K."/>
            <person name="Lipzen A."/>
            <person name="Dockter R."/>
            <person name="Kennedy M."/>
            <person name="Grigoriev I.V."/>
            <person name="Spatafora J.W."/>
        </authorList>
    </citation>
    <scope>NUCLEOTIDE SEQUENCE [LARGE SCALE GENOMIC DNA]</scope>
    <source>
        <strain evidence="2 3">CBS 120377</strain>
    </source>
</reference>
<gene>
    <name evidence="2" type="ORF">LY89DRAFT_731955</name>
</gene>
<accession>A0A194XHF4</accession>
<feature type="region of interest" description="Disordered" evidence="1">
    <location>
        <begin position="269"/>
        <end position="319"/>
    </location>
</feature>
<proteinExistence type="predicted"/>
<name>A0A194XHF4_MOLSC</name>
<dbReference type="KEGG" id="psco:LY89DRAFT_731955"/>
<keyword evidence="3" id="KW-1185">Reference proteome</keyword>
<dbReference type="GeneID" id="28829358"/>
<feature type="compositionally biased region" description="Acidic residues" evidence="1">
    <location>
        <begin position="297"/>
        <end position="319"/>
    </location>
</feature>
<dbReference type="InParanoid" id="A0A194XHF4"/>
<evidence type="ECO:0000313" key="3">
    <source>
        <dbReference type="Proteomes" id="UP000070700"/>
    </source>
</evidence>
<evidence type="ECO:0000256" key="1">
    <source>
        <dbReference type="SAM" id="MobiDB-lite"/>
    </source>
</evidence>
<dbReference type="RefSeq" id="XP_018073914.1">
    <property type="nucleotide sequence ID" value="XM_018219632.1"/>
</dbReference>
<organism evidence="2 3">
    <name type="scientific">Mollisia scopiformis</name>
    <name type="common">Conifer needle endophyte fungus</name>
    <name type="synonym">Phialocephala scopiformis</name>
    <dbReference type="NCBI Taxonomy" id="149040"/>
    <lineage>
        <taxon>Eukaryota</taxon>
        <taxon>Fungi</taxon>
        <taxon>Dikarya</taxon>
        <taxon>Ascomycota</taxon>
        <taxon>Pezizomycotina</taxon>
        <taxon>Leotiomycetes</taxon>
        <taxon>Helotiales</taxon>
        <taxon>Mollisiaceae</taxon>
        <taxon>Mollisia</taxon>
    </lineage>
</organism>
<feature type="compositionally biased region" description="Basic residues" evidence="1">
    <location>
        <begin position="282"/>
        <end position="292"/>
    </location>
</feature>
<protein>
    <submittedName>
        <fullName evidence="2">Uncharacterized protein</fullName>
    </submittedName>
</protein>
<evidence type="ECO:0000313" key="2">
    <source>
        <dbReference type="EMBL" id="KUJ19559.1"/>
    </source>
</evidence>
<dbReference type="EMBL" id="KQ947411">
    <property type="protein sequence ID" value="KUJ19559.1"/>
    <property type="molecule type" value="Genomic_DNA"/>
</dbReference>
<dbReference type="Proteomes" id="UP000070700">
    <property type="component" value="Unassembled WGS sequence"/>
</dbReference>
<sequence>MPRDLRLLYERIVFNIPTDLIQDAITFFEIFQSVDNSTNSKRALTLEELSIGVSAEAMSPTTEFQSEEEELVWLTDICDTTKARLRSSCRGLIYVAPPTNLKRSIFKSLPPRPVRWMHLTVKSFATDYKDKFYARAAEMGTERGRLIPVTDLHKFSMALSTKLLKMAAARWYGYGNPPRKCRTFNTKTVLPQEHVEGCACLVEFAEVPLPWDDRKKNAAKLASRIFQNVTQPYFDEVKRTCTMICPSLLDYHWDYQLNIENKHRKGGYAEGTFPKIPNGSVKRPKKPARKINHTIPDEEIDKADDDDDDGDDDDLSGDD</sequence>